<gene>
    <name evidence="2" type="ORF">BDA96_04G225500</name>
</gene>
<comment type="caution">
    <text evidence="2">The sequence shown here is derived from an EMBL/GenBank/DDBJ whole genome shotgun (WGS) entry which is preliminary data.</text>
</comment>
<reference evidence="2" key="1">
    <citation type="journal article" date="2019" name="BMC Genomics">
        <title>A new reference genome for Sorghum bicolor reveals high levels of sequence similarity between sweet and grain genotypes: implications for the genetics of sugar metabolism.</title>
        <authorList>
            <person name="Cooper E.A."/>
            <person name="Brenton Z.W."/>
            <person name="Flinn B.S."/>
            <person name="Jenkins J."/>
            <person name="Shu S."/>
            <person name="Flowers D."/>
            <person name="Luo F."/>
            <person name="Wang Y."/>
            <person name="Xia P."/>
            <person name="Barry K."/>
            <person name="Daum C."/>
            <person name="Lipzen A."/>
            <person name="Yoshinaga Y."/>
            <person name="Schmutz J."/>
            <person name="Saski C."/>
            <person name="Vermerris W."/>
            <person name="Kresovich S."/>
        </authorList>
    </citation>
    <scope>NUCLEOTIDE SEQUENCE</scope>
</reference>
<dbReference type="Proteomes" id="UP000807115">
    <property type="component" value="Chromosome 4"/>
</dbReference>
<feature type="region of interest" description="Disordered" evidence="1">
    <location>
        <begin position="29"/>
        <end position="71"/>
    </location>
</feature>
<dbReference type="AlphaFoldDB" id="A0A921R4B3"/>
<name>A0A921R4B3_SORBI</name>
<dbReference type="OMA" id="STCERFR"/>
<evidence type="ECO:0000256" key="1">
    <source>
        <dbReference type="SAM" id="MobiDB-lite"/>
    </source>
</evidence>
<proteinExistence type="predicted"/>
<protein>
    <submittedName>
        <fullName evidence="2">Uncharacterized protein</fullName>
    </submittedName>
</protein>
<feature type="compositionally biased region" description="Basic residues" evidence="1">
    <location>
        <begin position="45"/>
        <end position="59"/>
    </location>
</feature>
<organism evidence="2 3">
    <name type="scientific">Sorghum bicolor</name>
    <name type="common">Sorghum</name>
    <name type="synonym">Sorghum vulgare</name>
    <dbReference type="NCBI Taxonomy" id="4558"/>
    <lineage>
        <taxon>Eukaryota</taxon>
        <taxon>Viridiplantae</taxon>
        <taxon>Streptophyta</taxon>
        <taxon>Embryophyta</taxon>
        <taxon>Tracheophyta</taxon>
        <taxon>Spermatophyta</taxon>
        <taxon>Magnoliopsida</taxon>
        <taxon>Liliopsida</taxon>
        <taxon>Poales</taxon>
        <taxon>Poaceae</taxon>
        <taxon>PACMAD clade</taxon>
        <taxon>Panicoideae</taxon>
        <taxon>Andropogonodae</taxon>
        <taxon>Andropogoneae</taxon>
        <taxon>Sorghinae</taxon>
        <taxon>Sorghum</taxon>
    </lineage>
</organism>
<evidence type="ECO:0000313" key="2">
    <source>
        <dbReference type="EMBL" id="KAG0533819.1"/>
    </source>
</evidence>
<dbReference type="Gramene" id="EES07132">
    <property type="protein sequence ID" value="EES07132"/>
    <property type="gene ID" value="SORBI_3004G211700"/>
</dbReference>
<sequence>MPASHHQPSCWFSLPVCCSSFSAAGDPPSSAAALPSTGRPISWMARKKKRKRLKPRRRASSTCERFRAAIL</sequence>
<accession>A0A921R4B3</accession>
<evidence type="ECO:0000313" key="3">
    <source>
        <dbReference type="Proteomes" id="UP000807115"/>
    </source>
</evidence>
<dbReference type="EMBL" id="CM027683">
    <property type="protein sequence ID" value="KAG0533819.1"/>
    <property type="molecule type" value="Genomic_DNA"/>
</dbReference>
<reference evidence="2" key="2">
    <citation type="submission" date="2020-10" db="EMBL/GenBank/DDBJ databases">
        <authorList>
            <person name="Cooper E.A."/>
            <person name="Brenton Z.W."/>
            <person name="Flinn B.S."/>
            <person name="Jenkins J."/>
            <person name="Shu S."/>
            <person name="Flowers D."/>
            <person name="Luo F."/>
            <person name="Wang Y."/>
            <person name="Xia P."/>
            <person name="Barry K."/>
            <person name="Daum C."/>
            <person name="Lipzen A."/>
            <person name="Yoshinaga Y."/>
            <person name="Schmutz J."/>
            <person name="Saski C."/>
            <person name="Vermerris W."/>
            <person name="Kresovich S."/>
        </authorList>
    </citation>
    <scope>NUCLEOTIDE SEQUENCE</scope>
</reference>